<name>A0A2C6KJJ8_9APIC</name>
<reference evidence="2 3" key="1">
    <citation type="journal article" date="2017" name="Int. J. Parasitol.">
        <title>The genome of the protozoan parasite Cystoisospora suis and a reverse vaccinology approach to identify vaccine candidates.</title>
        <authorList>
            <person name="Palmieri N."/>
            <person name="Shrestha A."/>
            <person name="Ruttkowski B."/>
            <person name="Beck T."/>
            <person name="Vogl C."/>
            <person name="Tomley F."/>
            <person name="Blake D.P."/>
            <person name="Joachim A."/>
        </authorList>
    </citation>
    <scope>NUCLEOTIDE SEQUENCE [LARGE SCALE GENOMIC DNA]</scope>
    <source>
        <strain evidence="2 3">Wien I</strain>
    </source>
</reference>
<accession>A0A2C6KJJ8</accession>
<proteinExistence type="predicted"/>
<evidence type="ECO:0000256" key="1">
    <source>
        <dbReference type="SAM" id="Phobius"/>
    </source>
</evidence>
<dbReference type="RefSeq" id="XP_067918264.1">
    <property type="nucleotide sequence ID" value="XM_068069758.1"/>
</dbReference>
<keyword evidence="3" id="KW-1185">Reference proteome</keyword>
<dbReference type="GeneID" id="94432969"/>
<organism evidence="2 3">
    <name type="scientific">Cystoisospora suis</name>
    <dbReference type="NCBI Taxonomy" id="483139"/>
    <lineage>
        <taxon>Eukaryota</taxon>
        <taxon>Sar</taxon>
        <taxon>Alveolata</taxon>
        <taxon>Apicomplexa</taxon>
        <taxon>Conoidasida</taxon>
        <taxon>Coccidia</taxon>
        <taxon>Eucoccidiorida</taxon>
        <taxon>Eimeriorina</taxon>
        <taxon>Sarcocystidae</taxon>
        <taxon>Cystoisospora</taxon>
    </lineage>
</organism>
<protein>
    <recommendedName>
        <fullName evidence="4">Transmembrane protein</fullName>
    </recommendedName>
</protein>
<dbReference type="EMBL" id="MIGC01005839">
    <property type="protein sequence ID" value="PHJ16536.1"/>
    <property type="molecule type" value="Genomic_DNA"/>
</dbReference>
<gene>
    <name evidence="2" type="ORF">CSUI_009646</name>
</gene>
<evidence type="ECO:0000313" key="2">
    <source>
        <dbReference type="EMBL" id="PHJ16536.1"/>
    </source>
</evidence>
<keyword evidence="1" id="KW-0472">Membrane</keyword>
<dbReference type="VEuPathDB" id="ToxoDB:CSUI_009646"/>
<keyword evidence="1" id="KW-1133">Transmembrane helix</keyword>
<comment type="caution">
    <text evidence="2">The sequence shown here is derived from an EMBL/GenBank/DDBJ whole genome shotgun (WGS) entry which is preliminary data.</text>
</comment>
<evidence type="ECO:0008006" key="4">
    <source>
        <dbReference type="Google" id="ProtNLM"/>
    </source>
</evidence>
<dbReference type="AlphaFoldDB" id="A0A2C6KJJ8"/>
<evidence type="ECO:0000313" key="3">
    <source>
        <dbReference type="Proteomes" id="UP000221165"/>
    </source>
</evidence>
<sequence>MAFHWIHLKRGEISLLSPFSSSSSHIVCPPLYVFLHPSSAVSLLRIFISLSVSDPWVSLATIQEIHSFFFFLSFLCSSIFLWLSVGCVVVVVWRTYFSFDRI</sequence>
<keyword evidence="1" id="KW-0812">Transmembrane</keyword>
<feature type="transmembrane region" description="Helical" evidence="1">
    <location>
        <begin position="68"/>
        <end position="93"/>
    </location>
</feature>
<dbReference type="Proteomes" id="UP000221165">
    <property type="component" value="Unassembled WGS sequence"/>
</dbReference>